<feature type="region of interest" description="Disordered" evidence="1">
    <location>
        <begin position="101"/>
        <end position="120"/>
    </location>
</feature>
<organism evidence="2 3">
    <name type="scientific">Corynespora cassiicola Philippines</name>
    <dbReference type="NCBI Taxonomy" id="1448308"/>
    <lineage>
        <taxon>Eukaryota</taxon>
        <taxon>Fungi</taxon>
        <taxon>Dikarya</taxon>
        <taxon>Ascomycota</taxon>
        <taxon>Pezizomycotina</taxon>
        <taxon>Dothideomycetes</taxon>
        <taxon>Pleosporomycetidae</taxon>
        <taxon>Pleosporales</taxon>
        <taxon>Corynesporascaceae</taxon>
        <taxon>Corynespora</taxon>
    </lineage>
</organism>
<dbReference type="AlphaFoldDB" id="A0A2T2P7G1"/>
<name>A0A2T2P7G1_CORCC</name>
<gene>
    <name evidence="2" type="ORF">BS50DRAFT_184126</name>
</gene>
<evidence type="ECO:0000313" key="3">
    <source>
        <dbReference type="Proteomes" id="UP000240883"/>
    </source>
</evidence>
<evidence type="ECO:0000313" key="2">
    <source>
        <dbReference type="EMBL" id="PSN73268.1"/>
    </source>
</evidence>
<reference evidence="2 3" key="1">
    <citation type="journal article" date="2018" name="Front. Microbiol.">
        <title>Genome-Wide Analysis of Corynespora cassiicola Leaf Fall Disease Putative Effectors.</title>
        <authorList>
            <person name="Lopez D."/>
            <person name="Ribeiro S."/>
            <person name="Label P."/>
            <person name="Fumanal B."/>
            <person name="Venisse J.S."/>
            <person name="Kohler A."/>
            <person name="de Oliveira R.R."/>
            <person name="Labutti K."/>
            <person name="Lipzen A."/>
            <person name="Lail K."/>
            <person name="Bauer D."/>
            <person name="Ohm R.A."/>
            <person name="Barry K.W."/>
            <person name="Spatafora J."/>
            <person name="Grigoriev I.V."/>
            <person name="Martin F.M."/>
            <person name="Pujade-Renaud V."/>
        </authorList>
    </citation>
    <scope>NUCLEOTIDE SEQUENCE [LARGE SCALE GENOMIC DNA]</scope>
    <source>
        <strain evidence="2 3">Philippines</strain>
    </source>
</reference>
<accession>A0A2T2P7G1</accession>
<evidence type="ECO:0000256" key="1">
    <source>
        <dbReference type="SAM" id="MobiDB-lite"/>
    </source>
</evidence>
<keyword evidence="3" id="KW-1185">Reference proteome</keyword>
<protein>
    <submittedName>
        <fullName evidence="2">Uncharacterized protein</fullName>
    </submittedName>
</protein>
<proteinExistence type="predicted"/>
<dbReference type="EMBL" id="KZ678129">
    <property type="protein sequence ID" value="PSN73268.1"/>
    <property type="molecule type" value="Genomic_DNA"/>
</dbReference>
<dbReference type="Proteomes" id="UP000240883">
    <property type="component" value="Unassembled WGS sequence"/>
</dbReference>
<sequence>MHVGRVLFRRAAISQIDTGVEWSARRSDAQPPWVPRLCKNRTVGMRETSGKLVPLSHRAPVSARDRTGSEKELSGFKVRMLRLFRTTVGLCWERGRRRGCARCGRRSSRPPSSPENGPKVTYQPSLMTLAGGARVCLAISRAKPWRGNARESDSLVRRRVLECLFAHWLICAFRTRRCCLSPQRIATRLELLVARGVLASHLLVSLNQAGQHATVVRLSESWETAPQT</sequence>